<dbReference type="Proteomes" id="UP000640274">
    <property type="component" value="Unassembled WGS sequence"/>
</dbReference>
<evidence type="ECO:0000256" key="2">
    <source>
        <dbReference type="ARBA" id="ARBA00023002"/>
    </source>
</evidence>
<gene>
    <name evidence="3" type="ORF">JFN88_13515</name>
</gene>
<evidence type="ECO:0000313" key="3">
    <source>
        <dbReference type="EMBL" id="MBJ6362289.1"/>
    </source>
</evidence>
<dbReference type="PRINTS" id="PR00081">
    <property type="entry name" value="GDHRDH"/>
</dbReference>
<name>A0A934MRF3_9BACL</name>
<sequence length="274" mass="29736">MAQGLFGDQAVERRNSVGLKGKTALITGSAKGLGKSTALLLASQGCNIVLNYVHSEQEALQLKAYIQSLGVGAEAVQADISDPEQVKFLADEAERTFGSIDILINNAGPFIRERRVFLDYSTNEIYQMLNGNLLGVMLLDHHVLPGMRERRWGRIIHFGFGHAGEARAWPHRAVYAAAKTGLVSFTKTLAVEEAAHGITVNMICPGDIRGINKEKSIDDVEGEIDEESPRGRPGTGEDVGRAIYFLCDSRSDFITGNILDVTGGLDPIKRTLKG</sequence>
<keyword evidence="2" id="KW-0560">Oxidoreductase</keyword>
<evidence type="ECO:0000256" key="1">
    <source>
        <dbReference type="ARBA" id="ARBA00006484"/>
    </source>
</evidence>
<accession>A0A934MRF3</accession>
<dbReference type="AlphaFoldDB" id="A0A934MRF3"/>
<dbReference type="InterPro" id="IPR050259">
    <property type="entry name" value="SDR"/>
</dbReference>
<dbReference type="InterPro" id="IPR036291">
    <property type="entry name" value="NAD(P)-bd_dom_sf"/>
</dbReference>
<protein>
    <submittedName>
        <fullName evidence="3">SDR family oxidoreductase</fullName>
    </submittedName>
</protein>
<dbReference type="PRINTS" id="PR00080">
    <property type="entry name" value="SDRFAMILY"/>
</dbReference>
<keyword evidence="4" id="KW-1185">Reference proteome</keyword>
<evidence type="ECO:0000313" key="4">
    <source>
        <dbReference type="Proteomes" id="UP000640274"/>
    </source>
</evidence>
<dbReference type="GO" id="GO:0008206">
    <property type="term" value="P:bile acid metabolic process"/>
    <property type="evidence" value="ECO:0007669"/>
    <property type="project" value="UniProtKB-ARBA"/>
</dbReference>
<organism evidence="3 4">
    <name type="scientific">Paenibacillus roseus</name>
    <dbReference type="NCBI Taxonomy" id="2798579"/>
    <lineage>
        <taxon>Bacteria</taxon>
        <taxon>Bacillati</taxon>
        <taxon>Bacillota</taxon>
        <taxon>Bacilli</taxon>
        <taxon>Bacillales</taxon>
        <taxon>Paenibacillaceae</taxon>
        <taxon>Paenibacillus</taxon>
    </lineage>
</organism>
<dbReference type="PANTHER" id="PTHR42879">
    <property type="entry name" value="3-OXOACYL-(ACYL-CARRIER-PROTEIN) REDUCTASE"/>
    <property type="match status" value="1"/>
</dbReference>
<dbReference type="Pfam" id="PF13561">
    <property type="entry name" value="adh_short_C2"/>
    <property type="match status" value="1"/>
</dbReference>
<dbReference type="PANTHER" id="PTHR42879:SF2">
    <property type="entry name" value="3-OXOACYL-[ACYL-CARRIER-PROTEIN] REDUCTASE FABG"/>
    <property type="match status" value="1"/>
</dbReference>
<dbReference type="FunFam" id="3.40.50.720:FF:000084">
    <property type="entry name" value="Short-chain dehydrogenase reductase"/>
    <property type="match status" value="1"/>
</dbReference>
<comment type="caution">
    <text evidence="3">The sequence shown here is derived from an EMBL/GenBank/DDBJ whole genome shotgun (WGS) entry which is preliminary data.</text>
</comment>
<dbReference type="InterPro" id="IPR002347">
    <property type="entry name" value="SDR_fam"/>
</dbReference>
<dbReference type="SUPFAM" id="SSF51735">
    <property type="entry name" value="NAD(P)-binding Rossmann-fold domains"/>
    <property type="match status" value="1"/>
</dbReference>
<dbReference type="GO" id="GO:0016491">
    <property type="term" value="F:oxidoreductase activity"/>
    <property type="evidence" value="ECO:0007669"/>
    <property type="project" value="UniProtKB-KW"/>
</dbReference>
<dbReference type="EMBL" id="JAELUP010000065">
    <property type="protein sequence ID" value="MBJ6362289.1"/>
    <property type="molecule type" value="Genomic_DNA"/>
</dbReference>
<dbReference type="Gene3D" id="3.40.50.720">
    <property type="entry name" value="NAD(P)-binding Rossmann-like Domain"/>
    <property type="match status" value="1"/>
</dbReference>
<comment type="similarity">
    <text evidence="1">Belongs to the short-chain dehydrogenases/reductases (SDR) family.</text>
</comment>
<reference evidence="3" key="1">
    <citation type="submission" date="2020-12" db="EMBL/GenBank/DDBJ databases">
        <authorList>
            <person name="Huq M.A."/>
        </authorList>
    </citation>
    <scope>NUCLEOTIDE SEQUENCE</scope>
    <source>
        <strain evidence="3">MAHUQ-46</strain>
    </source>
</reference>
<dbReference type="CDD" id="cd05233">
    <property type="entry name" value="SDR_c"/>
    <property type="match status" value="1"/>
</dbReference>
<proteinExistence type="inferred from homology"/>